<dbReference type="InterPro" id="IPR055080">
    <property type="entry name" value="Gal80p-like_C"/>
</dbReference>
<dbReference type="PANTHER" id="PTHR43818:SF11">
    <property type="entry name" value="BCDNA.GH03377"/>
    <property type="match status" value="1"/>
</dbReference>
<evidence type="ECO:0000313" key="4">
    <source>
        <dbReference type="EMBL" id="NPT54860.1"/>
    </source>
</evidence>
<dbReference type="Pfam" id="PF01408">
    <property type="entry name" value="GFO_IDH_MocA"/>
    <property type="match status" value="1"/>
</dbReference>
<organism evidence="4 5">
    <name type="scientific">Paraburkholderia elongata</name>
    <dbReference type="NCBI Taxonomy" id="2675747"/>
    <lineage>
        <taxon>Bacteria</taxon>
        <taxon>Pseudomonadati</taxon>
        <taxon>Pseudomonadota</taxon>
        <taxon>Betaproteobacteria</taxon>
        <taxon>Burkholderiales</taxon>
        <taxon>Burkholderiaceae</taxon>
        <taxon>Paraburkholderia</taxon>
    </lineage>
</organism>
<comment type="caution">
    <text evidence="4">The sequence shown here is derived from an EMBL/GenBank/DDBJ whole genome shotgun (WGS) entry which is preliminary data.</text>
</comment>
<evidence type="ECO:0000259" key="3">
    <source>
        <dbReference type="Pfam" id="PF22685"/>
    </source>
</evidence>
<dbReference type="Gene3D" id="3.30.360.10">
    <property type="entry name" value="Dihydrodipicolinate Reductase, domain 2"/>
    <property type="match status" value="1"/>
</dbReference>
<dbReference type="RefSeq" id="WP_172162772.1">
    <property type="nucleotide sequence ID" value="NZ_WOEZ01000044.1"/>
</dbReference>
<accession>A0A972NNN2</accession>
<keyword evidence="5" id="KW-1185">Reference proteome</keyword>
<dbReference type="Pfam" id="PF22685">
    <property type="entry name" value="Gal80p_C-like"/>
    <property type="match status" value="1"/>
</dbReference>
<dbReference type="SUPFAM" id="SSF55347">
    <property type="entry name" value="Glyceraldehyde-3-phosphate dehydrogenase-like, C-terminal domain"/>
    <property type="match status" value="1"/>
</dbReference>
<sequence>MTQKEIRVGIVGANADVSWAKVSHVPAIKGLPGARLAAVATRNEQSARQAAEAFGADRWFSDPYAMIRDDRIDVVTVAVNVPAHRDLVLAALDAGKAVYCEAPLGRTVSEAEEMARAVRSQHTAIGLQGQLNPSVRRAAQLLSSGKIGRPLNARVVSTTVGFGPEMPSTHDLFNRASSGANLLTITGGHTLDAVEALLGQIIEVDARTGIVWPAVKLTDTGEERMRETADHVDVLGKTRSGAVITAHIHGGAAPEDARFSFEIKGSEGWLSLTSNHPYGFQAGDLELRSNVAFEAPEQAAVSGGFMGAAINVRTVYAHLVRDIREGTYNTPGFEHAVRNARLIEAVRRAAERGERQSLTT</sequence>
<dbReference type="PANTHER" id="PTHR43818">
    <property type="entry name" value="BCDNA.GH03377"/>
    <property type="match status" value="1"/>
</dbReference>
<dbReference type="InterPro" id="IPR050463">
    <property type="entry name" value="Gfo/Idh/MocA_oxidrdct_glycsds"/>
</dbReference>
<proteinExistence type="predicted"/>
<keyword evidence="1" id="KW-0560">Oxidoreductase</keyword>
<dbReference type="AlphaFoldDB" id="A0A972NNN2"/>
<dbReference type="InterPro" id="IPR036291">
    <property type="entry name" value="NAD(P)-bd_dom_sf"/>
</dbReference>
<dbReference type="InterPro" id="IPR000683">
    <property type="entry name" value="Gfo/Idh/MocA-like_OxRdtase_N"/>
</dbReference>
<dbReference type="Proteomes" id="UP000655523">
    <property type="component" value="Unassembled WGS sequence"/>
</dbReference>
<dbReference type="GO" id="GO:0000166">
    <property type="term" value="F:nucleotide binding"/>
    <property type="evidence" value="ECO:0007669"/>
    <property type="project" value="InterPro"/>
</dbReference>
<protein>
    <submittedName>
        <fullName evidence="4">Gfo/Idh/MocA family oxidoreductase</fullName>
    </submittedName>
</protein>
<evidence type="ECO:0000313" key="5">
    <source>
        <dbReference type="Proteomes" id="UP000655523"/>
    </source>
</evidence>
<gene>
    <name evidence="4" type="ORF">GNZ13_09615</name>
</gene>
<reference evidence="4 5" key="1">
    <citation type="submission" date="2019-11" db="EMBL/GenBank/DDBJ databases">
        <title>Metabolism of dissolved organic matter in forest soils.</title>
        <authorList>
            <person name="Cyle K.T."/>
            <person name="Wilhelm R.C."/>
            <person name="Martinez C.E."/>
        </authorList>
    </citation>
    <scope>NUCLEOTIDE SEQUENCE [LARGE SCALE GENOMIC DNA]</scope>
    <source>
        <strain evidence="4 5">5N</strain>
    </source>
</reference>
<feature type="domain" description="Gal80p-like C-terminal" evidence="3">
    <location>
        <begin position="133"/>
        <end position="273"/>
    </location>
</feature>
<feature type="domain" description="Gfo/Idh/MocA-like oxidoreductase N-terminal" evidence="2">
    <location>
        <begin position="6"/>
        <end position="124"/>
    </location>
</feature>
<evidence type="ECO:0000256" key="1">
    <source>
        <dbReference type="ARBA" id="ARBA00023002"/>
    </source>
</evidence>
<dbReference type="SUPFAM" id="SSF51735">
    <property type="entry name" value="NAD(P)-binding Rossmann-fold domains"/>
    <property type="match status" value="1"/>
</dbReference>
<evidence type="ECO:0000259" key="2">
    <source>
        <dbReference type="Pfam" id="PF01408"/>
    </source>
</evidence>
<dbReference type="GO" id="GO:0016491">
    <property type="term" value="F:oxidoreductase activity"/>
    <property type="evidence" value="ECO:0007669"/>
    <property type="project" value="UniProtKB-KW"/>
</dbReference>
<dbReference type="Gene3D" id="3.40.50.720">
    <property type="entry name" value="NAD(P)-binding Rossmann-like Domain"/>
    <property type="match status" value="1"/>
</dbReference>
<dbReference type="EMBL" id="WOEZ01000044">
    <property type="protein sequence ID" value="NPT54860.1"/>
    <property type="molecule type" value="Genomic_DNA"/>
</dbReference>
<name>A0A972NNN2_9BURK</name>